<dbReference type="RefSeq" id="WP_014966446.1">
    <property type="nucleotide sequence ID" value="NC_018664.1"/>
</dbReference>
<dbReference type="Proteomes" id="UP000006094">
    <property type="component" value="Chromosome"/>
</dbReference>
<dbReference type="InterPro" id="IPR021321">
    <property type="entry name" value="DUF2922"/>
</dbReference>
<accession>K0AVK2</accession>
<evidence type="ECO:0008006" key="3">
    <source>
        <dbReference type="Google" id="ProtNLM"/>
    </source>
</evidence>
<proteinExistence type="predicted"/>
<gene>
    <name evidence="1" type="ordered locus">Curi_c02290</name>
</gene>
<evidence type="ECO:0000313" key="1">
    <source>
        <dbReference type="EMBL" id="AFS77309.1"/>
    </source>
</evidence>
<dbReference type="Pfam" id="PF11148">
    <property type="entry name" value="DUF2922"/>
    <property type="match status" value="1"/>
</dbReference>
<keyword evidence="2" id="KW-1185">Reference proteome</keyword>
<reference evidence="1 2" key="1">
    <citation type="journal article" date="2012" name="PLoS ONE">
        <title>The purine-utilizing bacterium Clostridium acidurici 9a: a genome-guided metabolic reconsideration.</title>
        <authorList>
            <person name="Hartwich K."/>
            <person name="Poehlein A."/>
            <person name="Daniel R."/>
        </authorList>
    </citation>
    <scope>NUCLEOTIDE SEQUENCE [LARGE SCALE GENOMIC DNA]</scope>
    <source>
        <strain evidence="2">ATCC 7906 / DSM 604 / BCRC 14475 / CIP 104303 / KCTC 5404 / NCIMB 10678 / 9a</strain>
    </source>
</reference>
<name>K0AVK2_GOTA9</name>
<dbReference type="AlphaFoldDB" id="K0AVK2"/>
<sequence length="73" mass="8242">MKTEKLQLIFKNESNSNVTLTVEDPSNELTELEVKAAMEDIVSEDVFRTKTGNIVSISRAKIVTTETRELEVQ</sequence>
<dbReference type="STRING" id="1128398.Curi_c02290"/>
<dbReference type="eggNOG" id="ENOG5033A2M">
    <property type="taxonomic scope" value="Bacteria"/>
</dbReference>
<dbReference type="KEGG" id="cad:Curi_c02290"/>
<dbReference type="HOGENOM" id="CLU_181401_1_1_9"/>
<protein>
    <recommendedName>
        <fullName evidence="3">DUF2922 domain-containing protein</fullName>
    </recommendedName>
</protein>
<organism evidence="1 2">
    <name type="scientific">Gottschalkia acidurici (strain ATCC 7906 / DSM 604 / BCRC 14475 / CIP 104303 / KCTC 5404 / NCIMB 10678 / 9a)</name>
    <name type="common">Clostridium acidurici</name>
    <dbReference type="NCBI Taxonomy" id="1128398"/>
    <lineage>
        <taxon>Bacteria</taxon>
        <taxon>Bacillati</taxon>
        <taxon>Bacillota</taxon>
        <taxon>Tissierellia</taxon>
        <taxon>Tissierellales</taxon>
        <taxon>Gottschalkiaceae</taxon>
        <taxon>Gottschalkia</taxon>
    </lineage>
</organism>
<evidence type="ECO:0000313" key="2">
    <source>
        <dbReference type="Proteomes" id="UP000006094"/>
    </source>
</evidence>
<dbReference type="EMBL" id="CP003326">
    <property type="protein sequence ID" value="AFS77309.1"/>
    <property type="molecule type" value="Genomic_DNA"/>
</dbReference>